<proteinExistence type="predicted"/>
<dbReference type="Proteomes" id="UP000275408">
    <property type="component" value="Unassembled WGS sequence"/>
</dbReference>
<organism evidence="2 3">
    <name type="scientific">Pocillopora damicornis</name>
    <name type="common">Cauliflower coral</name>
    <name type="synonym">Millepora damicornis</name>
    <dbReference type="NCBI Taxonomy" id="46731"/>
    <lineage>
        <taxon>Eukaryota</taxon>
        <taxon>Metazoa</taxon>
        <taxon>Cnidaria</taxon>
        <taxon>Anthozoa</taxon>
        <taxon>Hexacorallia</taxon>
        <taxon>Scleractinia</taxon>
        <taxon>Astrocoeniina</taxon>
        <taxon>Pocilloporidae</taxon>
        <taxon>Pocillopora</taxon>
    </lineage>
</organism>
<dbReference type="EMBL" id="RCHS01004254">
    <property type="protein sequence ID" value="RMX36697.1"/>
    <property type="molecule type" value="Genomic_DNA"/>
</dbReference>
<evidence type="ECO:0000313" key="2">
    <source>
        <dbReference type="EMBL" id="RMX36697.1"/>
    </source>
</evidence>
<protein>
    <submittedName>
        <fullName evidence="2">Uncharacterized protein</fullName>
    </submittedName>
</protein>
<dbReference type="OrthoDB" id="5983170at2759"/>
<comment type="caution">
    <text evidence="2">The sequence shown here is derived from an EMBL/GenBank/DDBJ whole genome shotgun (WGS) entry which is preliminary data.</text>
</comment>
<gene>
    <name evidence="2" type="ORF">pdam_00015834</name>
</gene>
<accession>A0A3M6T5N1</accession>
<reference evidence="2 3" key="1">
    <citation type="journal article" date="2018" name="Sci. Rep.">
        <title>Comparative analysis of the Pocillopora damicornis genome highlights role of immune system in coral evolution.</title>
        <authorList>
            <person name="Cunning R."/>
            <person name="Bay R.A."/>
            <person name="Gillette P."/>
            <person name="Baker A.C."/>
            <person name="Traylor-Knowles N."/>
        </authorList>
    </citation>
    <scope>NUCLEOTIDE SEQUENCE [LARGE SCALE GENOMIC DNA]</scope>
    <source>
        <strain evidence="2">RSMAS</strain>
        <tissue evidence="2">Whole animal</tissue>
    </source>
</reference>
<feature type="compositionally biased region" description="Low complexity" evidence="1">
    <location>
        <begin position="79"/>
        <end position="97"/>
    </location>
</feature>
<name>A0A3M6T5N1_POCDA</name>
<dbReference type="AlphaFoldDB" id="A0A3M6T5N1"/>
<evidence type="ECO:0000313" key="3">
    <source>
        <dbReference type="Proteomes" id="UP000275408"/>
    </source>
</evidence>
<feature type="region of interest" description="Disordered" evidence="1">
    <location>
        <begin position="59"/>
        <end position="97"/>
    </location>
</feature>
<keyword evidence="3" id="KW-1185">Reference proteome</keyword>
<feature type="non-terminal residue" evidence="2">
    <location>
        <position position="1"/>
    </location>
</feature>
<evidence type="ECO:0000256" key="1">
    <source>
        <dbReference type="SAM" id="MobiDB-lite"/>
    </source>
</evidence>
<sequence length="503" mass="56831">FANTGISTISVSEPVQRLLLLRDVLTRDQGNCFGTSAVMYLVNSYHHVLKNIDSSWGDSTISSNSRSGKRTRRRKIDSSHSFSQSSRRSSQTYASSSESGLYSEELVNSGYYGDDEVDRCSCTKCVSEALAVKPKTDIVADYDIISEDLSESTTPELQLSCVSPIKQSNFDDYVIIPSSKEEFFADALAHSTPISEKNSHGFGASMKSTAVAQVTVSLQATVSLRYSCKLLEEDESDSSLTGTAALQRVTGKNDSTSCWWRENIVWQLQQRNDTQTKRFSQLQTDNQSCRAKVRINRELADYLNKYPDLRPQAETTCNVMVNMEVDPIERSELFLAIRNQRTASDETGEYPRPRSDSIAHLAATYLKRQRTLTERKLTESEGSYSPACVRSRISNRAGRRERVPGKKWRESIVNQLEMRNFLEFKYFTDTLARRTISQLSISENFPHPMKGVDEYDIITDDEVSSLDSRSTLMNSAHSTSHSQGYYSSTFSSRFFSLKRGKRR</sequence>